<sequence length="245" mass="25930">MDHTGKERYALKEDSANLSVSPSGPVNQKQNVEASRDQREPGFSRPVKVLSTSLGLALIANTAFIPGGALASNNSGSASEPTLVEASTEEVKQYYDPQVDWSLPITEEDLQEQEQTTAPADGSGGTVVNNYYGGYGSGFGWGDLMLYHFLFNNAGVYSSRGWYDNRRGYYAGSTRPYTPRTYNTGSFQNREVSGSTVRPKTSNSTGKITRRSTSSSSGGVGGKSSGLSSSGSKSSGSKSGGFFGG</sequence>
<accession>A0ABQ2A887</accession>
<feature type="compositionally biased region" description="Polar residues" evidence="1">
    <location>
        <begin position="16"/>
        <end position="33"/>
    </location>
</feature>
<keyword evidence="3" id="KW-1185">Reference proteome</keyword>
<feature type="compositionally biased region" description="Low complexity" evidence="1">
    <location>
        <begin position="225"/>
        <end position="237"/>
    </location>
</feature>
<proteinExistence type="predicted"/>
<dbReference type="Proteomes" id="UP000605427">
    <property type="component" value="Unassembled WGS sequence"/>
</dbReference>
<gene>
    <name evidence="2" type="ORF">GCM10007362_45330</name>
</gene>
<feature type="compositionally biased region" description="Polar residues" evidence="1">
    <location>
        <begin position="180"/>
        <end position="207"/>
    </location>
</feature>
<feature type="region of interest" description="Disordered" evidence="1">
    <location>
        <begin position="1"/>
        <end position="44"/>
    </location>
</feature>
<comment type="caution">
    <text evidence="2">The sequence shown here is derived from an EMBL/GenBank/DDBJ whole genome shotgun (WGS) entry which is preliminary data.</text>
</comment>
<evidence type="ECO:0008006" key="4">
    <source>
        <dbReference type="Google" id="ProtNLM"/>
    </source>
</evidence>
<organism evidence="2 3">
    <name type="scientific">Saccharibacillus endophyticus</name>
    <dbReference type="NCBI Taxonomy" id="2060666"/>
    <lineage>
        <taxon>Bacteria</taxon>
        <taxon>Bacillati</taxon>
        <taxon>Bacillota</taxon>
        <taxon>Bacilli</taxon>
        <taxon>Bacillales</taxon>
        <taxon>Paenibacillaceae</taxon>
        <taxon>Saccharibacillus</taxon>
    </lineage>
</organism>
<evidence type="ECO:0000313" key="3">
    <source>
        <dbReference type="Proteomes" id="UP000605427"/>
    </source>
</evidence>
<evidence type="ECO:0000313" key="2">
    <source>
        <dbReference type="EMBL" id="GGH86173.1"/>
    </source>
</evidence>
<protein>
    <recommendedName>
        <fullName evidence="4">DUF4247 domain-containing protein</fullName>
    </recommendedName>
</protein>
<name>A0ABQ2A887_9BACL</name>
<feature type="compositionally biased region" description="Basic and acidic residues" evidence="1">
    <location>
        <begin position="1"/>
        <end position="15"/>
    </location>
</feature>
<feature type="region of interest" description="Disordered" evidence="1">
    <location>
        <begin position="169"/>
        <end position="245"/>
    </location>
</feature>
<reference evidence="3" key="1">
    <citation type="journal article" date="2019" name="Int. J. Syst. Evol. Microbiol.">
        <title>The Global Catalogue of Microorganisms (GCM) 10K type strain sequencing project: providing services to taxonomists for standard genome sequencing and annotation.</title>
        <authorList>
            <consortium name="The Broad Institute Genomics Platform"/>
            <consortium name="The Broad Institute Genome Sequencing Center for Infectious Disease"/>
            <person name="Wu L."/>
            <person name="Ma J."/>
        </authorList>
    </citation>
    <scope>NUCLEOTIDE SEQUENCE [LARGE SCALE GENOMIC DNA]</scope>
    <source>
        <strain evidence="3">CCM 8702</strain>
    </source>
</reference>
<dbReference type="RefSeq" id="WP_229714311.1">
    <property type="nucleotide sequence ID" value="NZ_BMDD01000006.1"/>
</dbReference>
<evidence type="ECO:0000256" key="1">
    <source>
        <dbReference type="SAM" id="MobiDB-lite"/>
    </source>
</evidence>
<dbReference type="EMBL" id="BMDD01000006">
    <property type="protein sequence ID" value="GGH86173.1"/>
    <property type="molecule type" value="Genomic_DNA"/>
</dbReference>